<proteinExistence type="predicted"/>
<dbReference type="AlphaFoldDB" id="A0A1I0JH22"/>
<dbReference type="EMBL" id="FOIM01000029">
    <property type="protein sequence ID" value="SEU08577.1"/>
    <property type="molecule type" value="Genomic_DNA"/>
</dbReference>
<dbReference type="STRING" id="460384.SAMN05216313_12928"/>
<gene>
    <name evidence="1" type="ORF">SAMN05216313_12928</name>
</gene>
<keyword evidence="2" id="KW-1185">Reference proteome</keyword>
<name>A0A1I0JH22_9FIRM</name>
<protein>
    <submittedName>
        <fullName evidence="1">Uncharacterized protein</fullName>
    </submittedName>
</protein>
<sequence length="169" mass="19015">MLRKVLKTLVIAVLIVTMSCSIVYAKPYTFYPPIETESKVLPRGVKESTVHVTSNLRGVFFIAADLSIINKNGKIGVSGKTYMREPVDEVYVTVYLDRLEADNKWKQVKLYDIEFHSEDYPEGLTEPGFDFVISDQPSGYVYRLRGTFAAFKDGAMEAFGPVTEGILIE</sequence>
<dbReference type="GeneID" id="93281649"/>
<reference evidence="2" key="1">
    <citation type="submission" date="2016-10" db="EMBL/GenBank/DDBJ databases">
        <authorList>
            <person name="Varghese N."/>
            <person name="Submissions S."/>
        </authorList>
    </citation>
    <scope>NUCLEOTIDE SEQUENCE [LARGE SCALE GENOMIC DNA]</scope>
    <source>
        <strain evidence="2">NLAE-zl-G277</strain>
    </source>
</reference>
<dbReference type="PROSITE" id="PS51257">
    <property type="entry name" value="PROKAR_LIPOPROTEIN"/>
    <property type="match status" value="1"/>
</dbReference>
<accession>A0A1I0JH22</accession>
<evidence type="ECO:0000313" key="2">
    <source>
        <dbReference type="Proteomes" id="UP000198508"/>
    </source>
</evidence>
<dbReference type="RefSeq" id="WP_139201197.1">
    <property type="nucleotide sequence ID" value="NZ_CAKXUV010000039.1"/>
</dbReference>
<organism evidence="1 2">
    <name type="scientific">Enterocloster lavalensis</name>
    <dbReference type="NCBI Taxonomy" id="460384"/>
    <lineage>
        <taxon>Bacteria</taxon>
        <taxon>Bacillati</taxon>
        <taxon>Bacillota</taxon>
        <taxon>Clostridia</taxon>
        <taxon>Lachnospirales</taxon>
        <taxon>Lachnospiraceae</taxon>
        <taxon>Enterocloster</taxon>
    </lineage>
</organism>
<evidence type="ECO:0000313" key="1">
    <source>
        <dbReference type="EMBL" id="SEU08577.1"/>
    </source>
</evidence>
<dbReference type="Proteomes" id="UP000198508">
    <property type="component" value="Unassembled WGS sequence"/>
</dbReference>